<name>A0A7M1T3E4_9FLAO</name>
<dbReference type="AlphaFoldDB" id="A0A7M1T3E4"/>
<feature type="chain" id="PRO_5032596385" evidence="2">
    <location>
        <begin position="20"/>
        <end position="454"/>
    </location>
</feature>
<keyword evidence="1 2" id="KW-0732">Signal</keyword>
<feature type="signal peptide" evidence="2">
    <location>
        <begin position="1"/>
        <end position="19"/>
    </location>
</feature>
<dbReference type="PANTHER" id="PTHR41339:SF1">
    <property type="entry name" value="SECRETED PROTEIN"/>
    <property type="match status" value="1"/>
</dbReference>
<accession>A0A7M1T3E4</accession>
<evidence type="ECO:0000256" key="1">
    <source>
        <dbReference type="ARBA" id="ARBA00022729"/>
    </source>
</evidence>
<proteinExistence type="predicted"/>
<sequence length="454" mass="47321">MKKILTSVLAIAAVATFSAQENVNGVVAAGQTKTLKAGVDYRLTGSLTVEEGGTLVLEPGTIVKSNGTTEAYVVVKQGGKIFSNGTEQQPVIFTSANAQPKNADWGGIVIAGRAPINIGAPGASGTTEVANVPYGGSDVADNSGSITYTKILYSGARFNELKEYNGLSLFGVGNGTVINNVSIINGADDGIEMFGGTVNMSNIYLQDNEDDAFDWTEGWTGTATNVYSVRNLPNVGNRGIEADNNSKKRTATPMSNPTLKNITFIGQKTTDNEGAGTNLFRVGSGGTVDNAIFAGWADGVTLQHDETIVNFTGLNKFTNIKFVDNNRNFVIKPEAGGTIVIEPNTGYYTINEAATGAGNGLDVPAWAASWALLGASDVAKFSTSVKVVPSVVSSEFTVVTDKKVNSVEVVDMAGRSVLKASGKTVNANGLAKGTYVVKVQTAEGETATAKIIKK</sequence>
<dbReference type="PANTHER" id="PTHR41339">
    <property type="entry name" value="LIPL48"/>
    <property type="match status" value="1"/>
</dbReference>
<evidence type="ECO:0000313" key="4">
    <source>
        <dbReference type="Proteomes" id="UP000593605"/>
    </source>
</evidence>
<dbReference type="RefSeq" id="WP_193439905.1">
    <property type="nucleotide sequence ID" value="NZ_CP063145.1"/>
</dbReference>
<dbReference type="KEGG" id="civ:IMZ16_09930"/>
<dbReference type="InterPro" id="IPR026444">
    <property type="entry name" value="Secre_tail"/>
</dbReference>
<dbReference type="Proteomes" id="UP000593605">
    <property type="component" value="Chromosome"/>
</dbReference>
<dbReference type="EMBL" id="CP063145">
    <property type="protein sequence ID" value="QOR73807.1"/>
    <property type="molecule type" value="Genomic_DNA"/>
</dbReference>
<evidence type="ECO:0000256" key="2">
    <source>
        <dbReference type="SAM" id="SignalP"/>
    </source>
</evidence>
<organism evidence="3 4">
    <name type="scientific">Cruoricaptor ignavus</name>
    <dbReference type="NCBI Taxonomy" id="1118202"/>
    <lineage>
        <taxon>Bacteria</taxon>
        <taxon>Pseudomonadati</taxon>
        <taxon>Bacteroidota</taxon>
        <taxon>Flavobacteriia</taxon>
        <taxon>Flavobacteriales</taxon>
        <taxon>Weeksellaceae</taxon>
        <taxon>Cruoricaptor</taxon>
    </lineage>
</organism>
<dbReference type="SUPFAM" id="SSF51126">
    <property type="entry name" value="Pectin lyase-like"/>
    <property type="match status" value="1"/>
</dbReference>
<gene>
    <name evidence="3" type="ORF">IMZ16_09930</name>
</gene>
<dbReference type="InterPro" id="IPR011050">
    <property type="entry name" value="Pectin_lyase_fold/virulence"/>
</dbReference>
<dbReference type="NCBIfam" id="TIGR04183">
    <property type="entry name" value="Por_Secre_tail"/>
    <property type="match status" value="1"/>
</dbReference>
<protein>
    <submittedName>
        <fullName evidence="3">T9SS type A sorting domain-containing protein</fullName>
    </submittedName>
</protein>
<evidence type="ECO:0000313" key="3">
    <source>
        <dbReference type="EMBL" id="QOR73807.1"/>
    </source>
</evidence>
<reference evidence="3 4" key="1">
    <citation type="submission" date="2020-10" db="EMBL/GenBank/DDBJ databases">
        <title>Complete genome of Cruoricapor ignavus strain M1214 isolated from the blood culture of a febrile patient.</title>
        <authorList>
            <person name="Guglielmino C.J.D."/>
        </authorList>
    </citation>
    <scope>NUCLEOTIDE SEQUENCE [LARGE SCALE GENOMIC DNA]</scope>
    <source>
        <strain evidence="3 4">M1214</strain>
    </source>
</reference>